<organism evidence="3 4">
    <name type="scientific">Steinernema glaseri</name>
    <dbReference type="NCBI Taxonomy" id="37863"/>
    <lineage>
        <taxon>Eukaryota</taxon>
        <taxon>Metazoa</taxon>
        <taxon>Ecdysozoa</taxon>
        <taxon>Nematoda</taxon>
        <taxon>Chromadorea</taxon>
        <taxon>Rhabditida</taxon>
        <taxon>Tylenchina</taxon>
        <taxon>Panagrolaimomorpha</taxon>
        <taxon>Strongyloidoidea</taxon>
        <taxon>Steinernematidae</taxon>
        <taxon>Steinernema</taxon>
    </lineage>
</organism>
<dbReference type="WBParaSite" id="L893_g15698.t1">
    <property type="protein sequence ID" value="L893_g15698.t1"/>
    <property type="gene ID" value="L893_g15698"/>
</dbReference>
<dbReference type="AlphaFoldDB" id="A0A1I7YF86"/>
<keyword evidence="1" id="KW-0472">Membrane</keyword>
<feature type="transmembrane region" description="Helical" evidence="1">
    <location>
        <begin position="38"/>
        <end position="58"/>
    </location>
</feature>
<accession>A0A1I7YF86</accession>
<dbReference type="Pfam" id="PF10320">
    <property type="entry name" value="7TM_GPCR_Srsx"/>
    <property type="match status" value="1"/>
</dbReference>
<evidence type="ECO:0000256" key="2">
    <source>
        <dbReference type="SAM" id="SignalP"/>
    </source>
</evidence>
<evidence type="ECO:0000313" key="3">
    <source>
        <dbReference type="Proteomes" id="UP000095287"/>
    </source>
</evidence>
<evidence type="ECO:0000313" key="4">
    <source>
        <dbReference type="WBParaSite" id="L893_g15698.t1"/>
    </source>
</evidence>
<keyword evidence="1" id="KW-0812">Transmembrane</keyword>
<proteinExistence type="predicted"/>
<keyword evidence="3" id="KW-1185">Reference proteome</keyword>
<dbReference type="Proteomes" id="UP000095287">
    <property type="component" value="Unplaced"/>
</dbReference>
<keyword evidence="2" id="KW-0732">Signal</keyword>
<evidence type="ECO:0000256" key="1">
    <source>
        <dbReference type="SAM" id="Phobius"/>
    </source>
</evidence>
<reference evidence="4" key="1">
    <citation type="submission" date="2016-11" db="UniProtKB">
        <authorList>
            <consortium name="WormBaseParasite"/>
        </authorList>
    </citation>
    <scope>IDENTIFICATION</scope>
</reference>
<feature type="chain" id="PRO_5009312102" evidence="2">
    <location>
        <begin position="21"/>
        <end position="95"/>
    </location>
</feature>
<protein>
    <submittedName>
        <fullName evidence="4">AhpC-TSA domain-containing protein</fullName>
    </submittedName>
</protein>
<sequence>MRTITVFLAIFLGTWFLSQAELAFVIPLNDTNSFALQLLKKTITLPVLISYSQCYYVYFWRNLDYRKAFVEQLGLWKVIHVKTSETPVTVARFKN</sequence>
<dbReference type="InterPro" id="IPR019424">
    <property type="entry name" value="7TM_GPCR_Srsx"/>
</dbReference>
<feature type="signal peptide" evidence="2">
    <location>
        <begin position="1"/>
        <end position="20"/>
    </location>
</feature>
<name>A0A1I7YF86_9BILA</name>
<keyword evidence="1" id="KW-1133">Transmembrane helix</keyword>